<keyword evidence="11 14" id="KW-1133">Transmembrane helix</keyword>
<evidence type="ECO:0000256" key="1">
    <source>
        <dbReference type="ARBA" id="ARBA00000085"/>
    </source>
</evidence>
<feature type="transmembrane region" description="Helical" evidence="14">
    <location>
        <begin position="155"/>
        <end position="174"/>
    </location>
</feature>
<dbReference type="CDD" id="cd06225">
    <property type="entry name" value="HAMP"/>
    <property type="match status" value="1"/>
</dbReference>
<gene>
    <name evidence="17" type="ORF">CCE28_08165</name>
</gene>
<keyword evidence="6" id="KW-0808">Transferase</keyword>
<dbReference type="InterPro" id="IPR003661">
    <property type="entry name" value="HisK_dim/P_dom"/>
</dbReference>
<keyword evidence="13 14" id="KW-0472">Membrane</keyword>
<keyword evidence="12" id="KW-0902">Two-component regulatory system</keyword>
<proteinExistence type="predicted"/>
<dbReference type="AlphaFoldDB" id="A0A267MLY6"/>
<dbReference type="Gene3D" id="6.10.340.10">
    <property type="match status" value="1"/>
</dbReference>
<evidence type="ECO:0000313" key="17">
    <source>
        <dbReference type="EMBL" id="PAB59918.1"/>
    </source>
</evidence>
<keyword evidence="5" id="KW-0597">Phosphoprotein</keyword>
<reference evidence="17 18" key="1">
    <citation type="submission" date="2017-06" db="EMBL/GenBank/DDBJ databases">
        <title>Draft genome sequence of anaerobic fermentative bacterium Anaeromicrobium sediminis DY2726D isolated from West Pacific Ocean sediments.</title>
        <authorList>
            <person name="Zeng X."/>
        </authorList>
    </citation>
    <scope>NUCLEOTIDE SEQUENCE [LARGE SCALE GENOMIC DNA]</scope>
    <source>
        <strain evidence="17 18">DY2726D</strain>
    </source>
</reference>
<comment type="caution">
    <text evidence="17">The sequence shown here is derived from an EMBL/GenBank/DDBJ whole genome shotgun (WGS) entry which is preliminary data.</text>
</comment>
<dbReference type="SMART" id="SM00304">
    <property type="entry name" value="HAMP"/>
    <property type="match status" value="1"/>
</dbReference>
<dbReference type="InterPro" id="IPR003594">
    <property type="entry name" value="HATPase_dom"/>
</dbReference>
<keyword evidence="18" id="KW-1185">Reference proteome</keyword>
<evidence type="ECO:0000259" key="15">
    <source>
        <dbReference type="PROSITE" id="PS50109"/>
    </source>
</evidence>
<dbReference type="Pfam" id="PF02518">
    <property type="entry name" value="HATPase_c"/>
    <property type="match status" value="1"/>
</dbReference>
<evidence type="ECO:0000256" key="3">
    <source>
        <dbReference type="ARBA" id="ARBA00012438"/>
    </source>
</evidence>
<feature type="transmembrane region" description="Helical" evidence="14">
    <location>
        <begin position="7"/>
        <end position="27"/>
    </location>
</feature>
<dbReference type="GO" id="GO:0005886">
    <property type="term" value="C:plasma membrane"/>
    <property type="evidence" value="ECO:0007669"/>
    <property type="project" value="UniProtKB-SubCell"/>
</dbReference>
<dbReference type="InterPro" id="IPR005467">
    <property type="entry name" value="His_kinase_dom"/>
</dbReference>
<dbReference type="OrthoDB" id="9762826at2"/>
<dbReference type="InterPro" id="IPR036097">
    <property type="entry name" value="HisK_dim/P_sf"/>
</dbReference>
<sequence>MRKSIWFKLFISITILALLIMSISWFMNTKYLEKYYIFKKKEKLVEYGNDIESLYINKDENLEHELTKIENELNGKISLLDNKNQFVYYSDSKGMLCKFNSDLTKENNTIIDMYTYNRFGMKFLVLNKLMKDNSILIMQIPIAPIKESVHVVNSFYWYIGIISILVSIVFAYLFSKKFTKPIIELNLVAKDMLNLDFSKKYEYGKDDEIGQLSYTINQLSRRLHFYIEKLKDDIEKERELDKIRKEFIANVSHELKTPISLIQGYAEGLKENVLDAKEDKEFYCDVIIDESDKMNKLIKELLNLSKLQSRKVNLNKNYFDIVKLIEETNKKYKNIFLERNITYEIEYLKKDIMINGDYYKIEQVLTNLTNNAINHVDYDKRIGIKIYEKDNKVMVTVKNTGPNIEEKHINKIWESFYKGDVSRNRTDGGTGLGLAIVKEIIELHNGEYGVDNQKDGVAFWFNIPI</sequence>
<dbReference type="GO" id="GO:0000155">
    <property type="term" value="F:phosphorelay sensor kinase activity"/>
    <property type="evidence" value="ECO:0007669"/>
    <property type="project" value="InterPro"/>
</dbReference>
<dbReference type="InterPro" id="IPR004358">
    <property type="entry name" value="Sig_transdc_His_kin-like_C"/>
</dbReference>
<name>A0A267MLY6_9FIRM</name>
<dbReference type="PANTHER" id="PTHR45528">
    <property type="entry name" value="SENSOR HISTIDINE KINASE CPXA"/>
    <property type="match status" value="1"/>
</dbReference>
<evidence type="ECO:0000256" key="12">
    <source>
        <dbReference type="ARBA" id="ARBA00023012"/>
    </source>
</evidence>
<dbReference type="Proteomes" id="UP000216024">
    <property type="component" value="Unassembled WGS sequence"/>
</dbReference>
<dbReference type="PROSITE" id="PS50109">
    <property type="entry name" value="HIS_KIN"/>
    <property type="match status" value="1"/>
</dbReference>
<dbReference type="PANTHER" id="PTHR45528:SF1">
    <property type="entry name" value="SENSOR HISTIDINE KINASE CPXA"/>
    <property type="match status" value="1"/>
</dbReference>
<evidence type="ECO:0000256" key="8">
    <source>
        <dbReference type="ARBA" id="ARBA00022741"/>
    </source>
</evidence>
<evidence type="ECO:0000256" key="14">
    <source>
        <dbReference type="SAM" id="Phobius"/>
    </source>
</evidence>
<dbReference type="PROSITE" id="PS50885">
    <property type="entry name" value="HAMP"/>
    <property type="match status" value="1"/>
</dbReference>
<evidence type="ECO:0000256" key="2">
    <source>
        <dbReference type="ARBA" id="ARBA00004651"/>
    </source>
</evidence>
<dbReference type="SUPFAM" id="SSF158472">
    <property type="entry name" value="HAMP domain-like"/>
    <property type="match status" value="1"/>
</dbReference>
<dbReference type="GO" id="GO:0005524">
    <property type="term" value="F:ATP binding"/>
    <property type="evidence" value="ECO:0007669"/>
    <property type="project" value="UniProtKB-KW"/>
</dbReference>
<dbReference type="Gene3D" id="3.30.565.10">
    <property type="entry name" value="Histidine kinase-like ATPase, C-terminal domain"/>
    <property type="match status" value="1"/>
</dbReference>
<protein>
    <recommendedName>
        <fullName evidence="3">histidine kinase</fullName>
        <ecNumber evidence="3">2.7.13.3</ecNumber>
    </recommendedName>
</protein>
<comment type="catalytic activity">
    <reaction evidence="1">
        <text>ATP + protein L-histidine = ADP + protein N-phospho-L-histidine.</text>
        <dbReference type="EC" id="2.7.13.3"/>
    </reaction>
</comment>
<evidence type="ECO:0000256" key="10">
    <source>
        <dbReference type="ARBA" id="ARBA00022840"/>
    </source>
</evidence>
<dbReference type="FunFam" id="3.30.565.10:FF:000006">
    <property type="entry name" value="Sensor histidine kinase WalK"/>
    <property type="match status" value="1"/>
</dbReference>
<evidence type="ECO:0000256" key="6">
    <source>
        <dbReference type="ARBA" id="ARBA00022679"/>
    </source>
</evidence>
<dbReference type="CDD" id="cd00082">
    <property type="entry name" value="HisKA"/>
    <property type="match status" value="1"/>
</dbReference>
<evidence type="ECO:0000256" key="11">
    <source>
        <dbReference type="ARBA" id="ARBA00022989"/>
    </source>
</evidence>
<evidence type="ECO:0000313" key="18">
    <source>
        <dbReference type="Proteomes" id="UP000216024"/>
    </source>
</evidence>
<dbReference type="InterPro" id="IPR036890">
    <property type="entry name" value="HATPase_C_sf"/>
</dbReference>
<keyword evidence="8" id="KW-0547">Nucleotide-binding</keyword>
<dbReference type="EMBL" id="NIBG01000005">
    <property type="protein sequence ID" value="PAB59918.1"/>
    <property type="molecule type" value="Genomic_DNA"/>
</dbReference>
<dbReference type="SUPFAM" id="SSF55874">
    <property type="entry name" value="ATPase domain of HSP90 chaperone/DNA topoisomerase II/histidine kinase"/>
    <property type="match status" value="1"/>
</dbReference>
<dbReference type="PRINTS" id="PR00344">
    <property type="entry name" value="BCTRLSENSOR"/>
</dbReference>
<evidence type="ECO:0000259" key="16">
    <source>
        <dbReference type="PROSITE" id="PS50885"/>
    </source>
</evidence>
<dbReference type="InterPro" id="IPR003660">
    <property type="entry name" value="HAMP_dom"/>
</dbReference>
<dbReference type="RefSeq" id="WP_095132816.1">
    <property type="nucleotide sequence ID" value="NZ_NIBG01000005.1"/>
</dbReference>
<dbReference type="FunFam" id="1.10.287.130:FF:000001">
    <property type="entry name" value="Two-component sensor histidine kinase"/>
    <property type="match status" value="1"/>
</dbReference>
<evidence type="ECO:0000256" key="13">
    <source>
        <dbReference type="ARBA" id="ARBA00023136"/>
    </source>
</evidence>
<evidence type="ECO:0000256" key="7">
    <source>
        <dbReference type="ARBA" id="ARBA00022692"/>
    </source>
</evidence>
<keyword evidence="4" id="KW-1003">Cell membrane</keyword>
<organism evidence="17 18">
    <name type="scientific">Anaeromicrobium sediminis</name>
    <dbReference type="NCBI Taxonomy" id="1478221"/>
    <lineage>
        <taxon>Bacteria</taxon>
        <taxon>Bacillati</taxon>
        <taxon>Bacillota</taxon>
        <taxon>Clostridia</taxon>
        <taxon>Peptostreptococcales</taxon>
        <taxon>Thermotaleaceae</taxon>
        <taxon>Anaeromicrobium</taxon>
    </lineage>
</organism>
<accession>A0A267MLY6</accession>
<keyword evidence="10" id="KW-0067">ATP-binding</keyword>
<dbReference type="SMART" id="SM00387">
    <property type="entry name" value="HATPase_c"/>
    <property type="match status" value="1"/>
</dbReference>
<evidence type="ECO:0000256" key="4">
    <source>
        <dbReference type="ARBA" id="ARBA00022475"/>
    </source>
</evidence>
<feature type="domain" description="HAMP" evidence="16">
    <location>
        <begin position="176"/>
        <end position="228"/>
    </location>
</feature>
<keyword evidence="9" id="KW-0418">Kinase</keyword>
<feature type="domain" description="Histidine kinase" evidence="15">
    <location>
        <begin position="250"/>
        <end position="465"/>
    </location>
</feature>
<evidence type="ECO:0000256" key="9">
    <source>
        <dbReference type="ARBA" id="ARBA00022777"/>
    </source>
</evidence>
<dbReference type="EC" id="2.7.13.3" evidence="3"/>
<evidence type="ECO:0000256" key="5">
    <source>
        <dbReference type="ARBA" id="ARBA00022553"/>
    </source>
</evidence>
<dbReference type="SMART" id="SM00388">
    <property type="entry name" value="HisKA"/>
    <property type="match status" value="1"/>
</dbReference>
<comment type="subcellular location">
    <subcellularLocation>
        <location evidence="2">Cell membrane</location>
        <topology evidence="2">Multi-pass membrane protein</topology>
    </subcellularLocation>
</comment>
<dbReference type="Gene3D" id="1.10.287.130">
    <property type="match status" value="1"/>
</dbReference>
<dbReference type="Pfam" id="PF00512">
    <property type="entry name" value="HisKA"/>
    <property type="match status" value="1"/>
</dbReference>
<dbReference type="SUPFAM" id="SSF47384">
    <property type="entry name" value="Homodimeric domain of signal transducing histidine kinase"/>
    <property type="match status" value="1"/>
</dbReference>
<keyword evidence="7 14" id="KW-0812">Transmembrane</keyword>
<dbReference type="InterPro" id="IPR050398">
    <property type="entry name" value="HssS/ArlS-like"/>
</dbReference>